<dbReference type="AlphaFoldDB" id="A0ABC9NFE5"/>
<sequence length="37" mass="3909">MTLSVFKFAFLPSPLSLFSSTSLFNGIAGVGESNRKG</sequence>
<reference evidence="1" key="2">
    <citation type="submission" date="2013-11" db="EMBL/GenBank/DDBJ databases">
        <title>Draft genome sequence of Bacteroides uniformis (ATCC 8492).</title>
        <authorList>
            <person name="Sudarsanam P."/>
            <person name="Ley R."/>
            <person name="Guruge J."/>
            <person name="Turnbaugh P.J."/>
            <person name="Mahowald M."/>
            <person name="Liep D."/>
            <person name="Gordon J."/>
        </authorList>
    </citation>
    <scope>NUCLEOTIDE SEQUENCE</scope>
    <source>
        <strain evidence="1">ATCC 8492</strain>
    </source>
</reference>
<dbReference type="Proteomes" id="UP000004110">
    <property type="component" value="Unassembled WGS sequence"/>
</dbReference>
<keyword evidence="2" id="KW-1185">Reference proteome</keyword>
<organism evidence="1 2">
    <name type="scientific">Bacteroides uniformis (strain ATCC 8492 / DSM 6597 / CCUG 4942 / CIP 103695 / JCM 5828 / KCTC 5204 / NCTC 13054 / VPI 0061)</name>
    <dbReference type="NCBI Taxonomy" id="411479"/>
    <lineage>
        <taxon>Bacteria</taxon>
        <taxon>Pseudomonadati</taxon>
        <taxon>Bacteroidota</taxon>
        <taxon>Bacteroidia</taxon>
        <taxon>Bacteroidales</taxon>
        <taxon>Bacteroidaceae</taxon>
        <taxon>Bacteroides</taxon>
    </lineage>
</organism>
<evidence type="ECO:0000313" key="2">
    <source>
        <dbReference type="Proteomes" id="UP000004110"/>
    </source>
</evidence>
<accession>A0ABC9NFE5</accession>
<gene>
    <name evidence="1" type="ORF">BACUNI_00988</name>
</gene>
<proteinExistence type="predicted"/>
<evidence type="ECO:0000313" key="1">
    <source>
        <dbReference type="EMBL" id="EDO55316.1"/>
    </source>
</evidence>
<dbReference type="EMBL" id="AAYH02000038">
    <property type="protein sequence ID" value="EDO55316.1"/>
    <property type="molecule type" value="Genomic_DNA"/>
</dbReference>
<name>A0ABC9NFE5_BACUC</name>
<protein>
    <submittedName>
        <fullName evidence="1">Uncharacterized protein</fullName>
    </submittedName>
</protein>
<comment type="caution">
    <text evidence="1">The sequence shown here is derived from an EMBL/GenBank/DDBJ whole genome shotgun (WGS) entry which is preliminary data.</text>
</comment>
<reference evidence="1" key="1">
    <citation type="submission" date="2007-06" db="EMBL/GenBank/DDBJ databases">
        <authorList>
            <person name="Fulton L."/>
            <person name="Clifton S."/>
            <person name="Fulton B."/>
            <person name="Xu J."/>
            <person name="Minx P."/>
            <person name="Pepin K.H."/>
            <person name="Johnson M."/>
            <person name="Thiruvilangam P."/>
            <person name="Bhonagiri V."/>
            <person name="Nash W.E."/>
            <person name="Mardis E.R."/>
            <person name="Wilson R.K."/>
        </authorList>
    </citation>
    <scope>NUCLEOTIDE SEQUENCE [LARGE SCALE GENOMIC DNA]</scope>
    <source>
        <strain evidence="1">ATCC 8492</strain>
    </source>
</reference>